<dbReference type="AlphaFoldDB" id="A0A1Y6D9H9"/>
<organism evidence="3 4">
    <name type="scientific">Methylomagnum ishizawai</name>
    <dbReference type="NCBI Taxonomy" id="1760988"/>
    <lineage>
        <taxon>Bacteria</taxon>
        <taxon>Pseudomonadati</taxon>
        <taxon>Pseudomonadota</taxon>
        <taxon>Gammaproteobacteria</taxon>
        <taxon>Methylococcales</taxon>
        <taxon>Methylococcaceae</taxon>
        <taxon>Methylomagnum</taxon>
    </lineage>
</organism>
<dbReference type="Pfam" id="PF08378">
    <property type="entry name" value="NERD"/>
    <property type="match status" value="1"/>
</dbReference>
<evidence type="ECO:0000313" key="4">
    <source>
        <dbReference type="Proteomes" id="UP000192923"/>
    </source>
</evidence>
<dbReference type="Proteomes" id="UP000192923">
    <property type="component" value="Unassembled WGS sequence"/>
</dbReference>
<feature type="domain" description="NERD" evidence="2">
    <location>
        <begin position="28"/>
        <end position="145"/>
    </location>
</feature>
<sequence>MTAIFTVILGLLPVLALTRVLVRSKGFKGFAGEFRVRWSAWLFLSRSEYKALHNVTLPTHDGTTQIDHIFVSRYGIFVVETKNFGGWIFGDPDQATWTQQLYSKTFAFQNPLRQNYKHTQTLAALLGIPHAKIHSVIVFVGNSRFKTVMPDNVTQADGYIRYIQAKQARLFSPSEVDAMVRAIKARRLRPSLATQRAHVKQLEQRHKNRKARRIR</sequence>
<dbReference type="PROSITE" id="PS50965">
    <property type="entry name" value="NERD"/>
    <property type="match status" value="1"/>
</dbReference>
<dbReference type="InterPro" id="IPR011528">
    <property type="entry name" value="NERD"/>
</dbReference>
<protein>
    <submittedName>
        <fullName evidence="3">Nuclease-related domain-containing protein</fullName>
    </submittedName>
</protein>
<dbReference type="STRING" id="1760988.SAMN02949497_4458"/>
<keyword evidence="4" id="KW-1185">Reference proteome</keyword>
<feature type="compositionally biased region" description="Basic residues" evidence="1">
    <location>
        <begin position="206"/>
        <end position="215"/>
    </location>
</feature>
<evidence type="ECO:0000313" key="3">
    <source>
        <dbReference type="EMBL" id="SMF97042.1"/>
    </source>
</evidence>
<dbReference type="EMBL" id="FXAM01000001">
    <property type="protein sequence ID" value="SMF97042.1"/>
    <property type="molecule type" value="Genomic_DNA"/>
</dbReference>
<dbReference type="RefSeq" id="WP_085215869.1">
    <property type="nucleotide sequence ID" value="NZ_FXAM01000001.1"/>
</dbReference>
<dbReference type="OrthoDB" id="5782056at2"/>
<gene>
    <name evidence="3" type="ORF">SAMN02949497_4458</name>
</gene>
<proteinExistence type="predicted"/>
<feature type="region of interest" description="Disordered" evidence="1">
    <location>
        <begin position="194"/>
        <end position="215"/>
    </location>
</feature>
<evidence type="ECO:0000256" key="1">
    <source>
        <dbReference type="SAM" id="MobiDB-lite"/>
    </source>
</evidence>
<evidence type="ECO:0000259" key="2">
    <source>
        <dbReference type="PROSITE" id="PS50965"/>
    </source>
</evidence>
<reference evidence="3 4" key="1">
    <citation type="submission" date="2016-12" db="EMBL/GenBank/DDBJ databases">
        <authorList>
            <person name="Song W.-J."/>
            <person name="Kurnit D.M."/>
        </authorList>
    </citation>
    <scope>NUCLEOTIDE SEQUENCE [LARGE SCALE GENOMIC DNA]</scope>
    <source>
        <strain evidence="3 4">175</strain>
    </source>
</reference>
<name>A0A1Y6D9H9_9GAMM</name>
<accession>A0A1Y6D9H9</accession>